<keyword evidence="6" id="KW-0560">Oxidoreductase</keyword>
<dbReference type="InterPro" id="IPR036188">
    <property type="entry name" value="FAD/NAD-bd_sf"/>
</dbReference>
<evidence type="ECO:0000256" key="3">
    <source>
        <dbReference type="ARBA" id="ARBA00022630"/>
    </source>
</evidence>
<dbReference type="AlphaFoldDB" id="A0A7K3VVM1"/>
<dbReference type="Gene3D" id="3.50.50.60">
    <property type="entry name" value="FAD/NAD(P)-binding domain"/>
    <property type="match status" value="3"/>
</dbReference>
<dbReference type="GO" id="GO:0016709">
    <property type="term" value="F:oxidoreductase activity, acting on paired donors, with incorporation or reduction of molecular oxygen, NAD(P)H as one donor, and incorporation of one atom of oxygen"/>
    <property type="evidence" value="ECO:0007669"/>
    <property type="project" value="UniProtKB-ARBA"/>
</dbReference>
<evidence type="ECO:0000256" key="4">
    <source>
        <dbReference type="ARBA" id="ARBA00022827"/>
    </source>
</evidence>
<name>A0A7K3VVM1_9ACTN</name>
<protein>
    <submittedName>
        <fullName evidence="8">NAD(P)/FAD-dependent oxidoreductase</fullName>
    </submittedName>
</protein>
<dbReference type="Pfam" id="PF13738">
    <property type="entry name" value="Pyr_redox_3"/>
    <property type="match status" value="1"/>
</dbReference>
<dbReference type="SUPFAM" id="SSF51905">
    <property type="entry name" value="FAD/NAD(P)-binding domain"/>
    <property type="match status" value="3"/>
</dbReference>
<sequence length="519" mass="57004">MLHRVRGLGLSVRVYEAGDGVGGTWYWNRYPGARCDVPSLEYSYSFDPQLEQEWEWSERYATQPEILRYIEHVADRYDLRRDITLGTRVESVIRDDEANRWAVTTDAGEEVWATFVITAAGCLSAPKPPEIGGLDSFAGTLVSTSAWPADGVDLAGKRVGVIGTGSSGIQSIPLIAEQAASLTVFQRTPNYSLPAHNAPLDPAVQRDWKARYREHRAAVLQARTGILVERGTRSALEVDPDERSARYAQCWDSGLFACIPASYTDIITDLDANETAAEFVRGRIREIVRDPDVAEALTPRGYPFGTKRICLDTGYYDTFNQEHVTLVDLRRTPLVAVTPEGVQTTEEEFGLDVLVLATGFDAVTGPLLRMDIRGRDGVHLRDAWAGGPHSYLGLQVAGFPNLFTITGPGSPSVVSNVVVSIEQHVDWIAECLRYLREHGVAAIEPDADAEAAWAQHVHDVAAATLYPQAPSWFVGANVPGKPRVFMPYLGGVPAYRQKCAEVVEAGYEGFVLHRPAVHA</sequence>
<gene>
    <name evidence="8" type="ORF">GCU56_00680</name>
</gene>
<evidence type="ECO:0000313" key="8">
    <source>
        <dbReference type="EMBL" id="NEK56388.1"/>
    </source>
</evidence>
<evidence type="ECO:0000256" key="2">
    <source>
        <dbReference type="ARBA" id="ARBA00010139"/>
    </source>
</evidence>
<evidence type="ECO:0000256" key="1">
    <source>
        <dbReference type="ARBA" id="ARBA00001974"/>
    </source>
</evidence>
<keyword evidence="5" id="KW-0521">NADP</keyword>
<dbReference type="EMBL" id="JAAGWF010000002">
    <property type="protein sequence ID" value="NEK56388.1"/>
    <property type="molecule type" value="Genomic_DNA"/>
</dbReference>
<evidence type="ECO:0000256" key="5">
    <source>
        <dbReference type="ARBA" id="ARBA00022857"/>
    </source>
</evidence>
<evidence type="ECO:0000256" key="7">
    <source>
        <dbReference type="ARBA" id="ARBA00023033"/>
    </source>
</evidence>
<keyword evidence="3" id="KW-0285">Flavoprotein</keyword>
<dbReference type="PANTHER" id="PTHR43098:SF3">
    <property type="entry name" value="L-ORNITHINE N(5)-MONOOXYGENASE-RELATED"/>
    <property type="match status" value="1"/>
</dbReference>
<keyword evidence="9" id="KW-1185">Reference proteome</keyword>
<dbReference type="Proteomes" id="UP000470246">
    <property type="component" value="Unassembled WGS sequence"/>
</dbReference>
<reference evidence="8 9" key="1">
    <citation type="submission" date="2020-02" db="EMBL/GenBank/DDBJ databases">
        <title>Geodermatophilus sabuli CPCC 205279 I12A-02694.</title>
        <authorList>
            <person name="Jiang Z."/>
        </authorList>
    </citation>
    <scope>NUCLEOTIDE SEQUENCE [LARGE SCALE GENOMIC DNA]</scope>
    <source>
        <strain evidence="8 9">I12A-02694</strain>
    </source>
</reference>
<comment type="caution">
    <text evidence="8">The sequence shown here is derived from an EMBL/GenBank/DDBJ whole genome shotgun (WGS) entry which is preliminary data.</text>
</comment>
<keyword evidence="4" id="KW-0274">FAD</keyword>
<evidence type="ECO:0000256" key="6">
    <source>
        <dbReference type="ARBA" id="ARBA00023002"/>
    </source>
</evidence>
<organism evidence="8 9">
    <name type="scientific">Geodermatophilus sabuli</name>
    <dbReference type="NCBI Taxonomy" id="1564158"/>
    <lineage>
        <taxon>Bacteria</taxon>
        <taxon>Bacillati</taxon>
        <taxon>Actinomycetota</taxon>
        <taxon>Actinomycetes</taxon>
        <taxon>Geodermatophilales</taxon>
        <taxon>Geodermatophilaceae</taxon>
        <taxon>Geodermatophilus</taxon>
    </lineage>
</organism>
<comment type="cofactor">
    <cofactor evidence="1">
        <name>FAD</name>
        <dbReference type="ChEBI" id="CHEBI:57692"/>
    </cofactor>
</comment>
<dbReference type="InterPro" id="IPR050775">
    <property type="entry name" value="FAD-binding_Monooxygenases"/>
</dbReference>
<evidence type="ECO:0000313" key="9">
    <source>
        <dbReference type="Proteomes" id="UP000470246"/>
    </source>
</evidence>
<accession>A0A7K3VVM1</accession>
<proteinExistence type="inferred from homology"/>
<keyword evidence="7" id="KW-0503">Monooxygenase</keyword>
<comment type="similarity">
    <text evidence="2">Belongs to the FAD-binding monooxygenase family.</text>
</comment>
<dbReference type="PANTHER" id="PTHR43098">
    <property type="entry name" value="L-ORNITHINE N(5)-MONOOXYGENASE-RELATED"/>
    <property type="match status" value="1"/>
</dbReference>